<protein>
    <recommendedName>
        <fullName evidence="1">N-acetyltransferase domain-containing protein</fullName>
    </recommendedName>
</protein>
<dbReference type="InterPro" id="IPR016181">
    <property type="entry name" value="Acyl_CoA_acyltransferase"/>
</dbReference>
<proteinExistence type="predicted"/>
<evidence type="ECO:0000313" key="3">
    <source>
        <dbReference type="Proteomes" id="UP001501323"/>
    </source>
</evidence>
<sequence length="165" mass="17636">MTSVLDLRVVPVAPSQRGAIRALRLAPGQADYVGDIGLNLDSAESDPDSEAMAILADGVVVGFYRLDHRPTAVSRRRLDGRCAVLRALVIDQDWQGRGLARQVLLSCCNDLARRHPACRLLALNVDCRNTAAARAYRGAGFVDSGELHAGGRAGPQRLLLRAVGA</sequence>
<dbReference type="PROSITE" id="PS51186">
    <property type="entry name" value="GNAT"/>
    <property type="match status" value="1"/>
</dbReference>
<dbReference type="RefSeq" id="WP_345294121.1">
    <property type="nucleotide sequence ID" value="NZ_BAABJY010000001.1"/>
</dbReference>
<dbReference type="Gene3D" id="3.40.630.30">
    <property type="match status" value="1"/>
</dbReference>
<dbReference type="EMBL" id="BAABJY010000001">
    <property type="protein sequence ID" value="GAA4857948.1"/>
    <property type="molecule type" value="Genomic_DNA"/>
</dbReference>
<reference evidence="3" key="1">
    <citation type="journal article" date="2019" name="Int. J. Syst. Evol. Microbiol.">
        <title>The Global Catalogue of Microorganisms (GCM) 10K type strain sequencing project: providing services to taxonomists for standard genome sequencing and annotation.</title>
        <authorList>
            <consortium name="The Broad Institute Genomics Platform"/>
            <consortium name="The Broad Institute Genome Sequencing Center for Infectious Disease"/>
            <person name="Wu L."/>
            <person name="Ma J."/>
        </authorList>
    </citation>
    <scope>NUCLEOTIDE SEQUENCE [LARGE SCALE GENOMIC DNA]</scope>
    <source>
        <strain evidence="3">JCM 18392</strain>
    </source>
</reference>
<dbReference type="Pfam" id="PF00583">
    <property type="entry name" value="Acetyltransf_1"/>
    <property type="match status" value="1"/>
</dbReference>
<comment type="caution">
    <text evidence="2">The sequence shown here is derived from an EMBL/GenBank/DDBJ whole genome shotgun (WGS) entry which is preliminary data.</text>
</comment>
<name>A0ABP9DTL6_9GAMM</name>
<dbReference type="SUPFAM" id="SSF55729">
    <property type="entry name" value="Acyl-CoA N-acyltransferases (Nat)"/>
    <property type="match status" value="1"/>
</dbReference>
<feature type="domain" description="N-acetyltransferase" evidence="1">
    <location>
        <begin position="7"/>
        <end position="163"/>
    </location>
</feature>
<dbReference type="CDD" id="cd04301">
    <property type="entry name" value="NAT_SF"/>
    <property type="match status" value="1"/>
</dbReference>
<dbReference type="InterPro" id="IPR000182">
    <property type="entry name" value="GNAT_dom"/>
</dbReference>
<evidence type="ECO:0000259" key="1">
    <source>
        <dbReference type="PROSITE" id="PS51186"/>
    </source>
</evidence>
<dbReference type="Proteomes" id="UP001501323">
    <property type="component" value="Unassembled WGS sequence"/>
</dbReference>
<gene>
    <name evidence="2" type="ORF">GCM10023332_07160</name>
</gene>
<evidence type="ECO:0000313" key="2">
    <source>
        <dbReference type="EMBL" id="GAA4857948.1"/>
    </source>
</evidence>
<keyword evidence="3" id="KW-1185">Reference proteome</keyword>
<organism evidence="2 3">
    <name type="scientific">Luteimonas vadosa</name>
    <dbReference type="NCBI Taxonomy" id="1165507"/>
    <lineage>
        <taxon>Bacteria</taxon>
        <taxon>Pseudomonadati</taxon>
        <taxon>Pseudomonadota</taxon>
        <taxon>Gammaproteobacteria</taxon>
        <taxon>Lysobacterales</taxon>
        <taxon>Lysobacteraceae</taxon>
        <taxon>Luteimonas</taxon>
    </lineage>
</organism>
<accession>A0ABP9DTL6</accession>